<reference evidence="1 2" key="1">
    <citation type="submission" date="2020-07" db="EMBL/GenBank/DDBJ databases">
        <title>Fungal Genomes of the International Space Station.</title>
        <authorList>
            <person name="Seuylemezian A."/>
            <person name="Singh N.K."/>
            <person name="Wood J."/>
            <person name="Venkateswaran K."/>
        </authorList>
    </citation>
    <scope>NUCLEOTIDE SEQUENCE [LARGE SCALE GENOMIC DNA]</scope>
    <source>
        <strain evidence="1 2">PL-B2</strain>
    </source>
</reference>
<sequence>MFRHFIAKKSFNHQIKCFCPDQHHASQFTIHSGDIIELTRDRKFVHDQGWYFLISVNDDRHFYIALVDLENYYDSGHLVSLTDLELTEIYYQYKINEALDTGDHESFMVFTSELKELSKLKEKITNHLYQSEA</sequence>
<gene>
    <name evidence="1" type="ORF">H0185_04735</name>
</gene>
<organism evidence="1 2">
    <name type="scientific">Mesobacillus maritimus</name>
    <dbReference type="NCBI Taxonomy" id="1643336"/>
    <lineage>
        <taxon>Bacteria</taxon>
        <taxon>Bacillati</taxon>
        <taxon>Bacillota</taxon>
        <taxon>Bacilli</taxon>
        <taxon>Bacillales</taxon>
        <taxon>Bacillaceae</taxon>
        <taxon>Mesobacillus</taxon>
    </lineage>
</organism>
<name>A0ABS7K1I4_9BACI</name>
<comment type="caution">
    <text evidence="1">The sequence shown here is derived from an EMBL/GenBank/DDBJ whole genome shotgun (WGS) entry which is preliminary data.</text>
</comment>
<accession>A0ABS7K1I4</accession>
<dbReference type="Gene3D" id="4.10.810.10">
    <property type="entry name" value="Virus Scaffolding Protein, Chain A"/>
    <property type="match status" value="1"/>
</dbReference>
<evidence type="ECO:0008006" key="3">
    <source>
        <dbReference type="Google" id="ProtNLM"/>
    </source>
</evidence>
<proteinExistence type="predicted"/>
<dbReference type="Proteomes" id="UP000769780">
    <property type="component" value="Unassembled WGS sequence"/>
</dbReference>
<protein>
    <recommendedName>
        <fullName evidence="3">IDEAL domain-containing protein</fullName>
    </recommendedName>
</protein>
<evidence type="ECO:0000313" key="2">
    <source>
        <dbReference type="Proteomes" id="UP000769780"/>
    </source>
</evidence>
<evidence type="ECO:0000313" key="1">
    <source>
        <dbReference type="EMBL" id="MBY0096109.1"/>
    </source>
</evidence>
<keyword evidence="2" id="KW-1185">Reference proteome</keyword>
<dbReference type="RefSeq" id="WP_221871671.1">
    <property type="nucleotide sequence ID" value="NZ_JACWFH010000007.1"/>
</dbReference>
<dbReference type="InterPro" id="IPR027393">
    <property type="entry name" value="Virus_scaffolding_prot_C"/>
</dbReference>
<dbReference type="EMBL" id="JACWFH010000007">
    <property type="protein sequence ID" value="MBY0096109.1"/>
    <property type="molecule type" value="Genomic_DNA"/>
</dbReference>